<gene>
    <name evidence="3" type="ORF">NP233_g1248</name>
</gene>
<evidence type="ECO:0000313" key="3">
    <source>
        <dbReference type="EMBL" id="KAJ3575197.1"/>
    </source>
</evidence>
<name>A0AAD5W2L1_9AGAR</name>
<proteinExistence type="predicted"/>
<feature type="compositionally biased region" description="Low complexity" evidence="1">
    <location>
        <begin position="73"/>
        <end position="83"/>
    </location>
</feature>
<feature type="transmembrane region" description="Helical" evidence="2">
    <location>
        <begin position="6"/>
        <end position="28"/>
    </location>
</feature>
<reference evidence="3" key="1">
    <citation type="submission" date="2022-07" db="EMBL/GenBank/DDBJ databases">
        <title>Genome Sequence of Leucocoprinus birnbaumii.</title>
        <authorList>
            <person name="Buettner E."/>
        </authorList>
    </citation>
    <scope>NUCLEOTIDE SEQUENCE</scope>
    <source>
        <strain evidence="3">VT141</strain>
    </source>
</reference>
<evidence type="ECO:0000256" key="1">
    <source>
        <dbReference type="SAM" id="MobiDB-lite"/>
    </source>
</evidence>
<evidence type="ECO:0000313" key="4">
    <source>
        <dbReference type="Proteomes" id="UP001213000"/>
    </source>
</evidence>
<dbReference type="Proteomes" id="UP001213000">
    <property type="component" value="Unassembled WGS sequence"/>
</dbReference>
<keyword evidence="2" id="KW-0812">Transmembrane</keyword>
<organism evidence="3 4">
    <name type="scientific">Leucocoprinus birnbaumii</name>
    <dbReference type="NCBI Taxonomy" id="56174"/>
    <lineage>
        <taxon>Eukaryota</taxon>
        <taxon>Fungi</taxon>
        <taxon>Dikarya</taxon>
        <taxon>Basidiomycota</taxon>
        <taxon>Agaricomycotina</taxon>
        <taxon>Agaricomycetes</taxon>
        <taxon>Agaricomycetidae</taxon>
        <taxon>Agaricales</taxon>
        <taxon>Agaricineae</taxon>
        <taxon>Agaricaceae</taxon>
        <taxon>Leucocoprinus</taxon>
    </lineage>
</organism>
<keyword evidence="4" id="KW-1185">Reference proteome</keyword>
<comment type="caution">
    <text evidence="3">The sequence shown here is derived from an EMBL/GenBank/DDBJ whole genome shotgun (WGS) entry which is preliminary data.</text>
</comment>
<keyword evidence="2" id="KW-1133">Transmembrane helix</keyword>
<dbReference type="AlphaFoldDB" id="A0AAD5W2L1"/>
<protein>
    <submittedName>
        <fullName evidence="3">Uncharacterized protein</fullName>
    </submittedName>
</protein>
<feature type="region of interest" description="Disordered" evidence="1">
    <location>
        <begin position="48"/>
        <end position="88"/>
    </location>
</feature>
<accession>A0AAD5W2L1</accession>
<sequence>MVLGLLDIALIAVSAVFFVLTGAMFVLWQRSKRLASVKKSVRAFTIDGSSVDAPPTVPQEAGGIMQSPPPRHSQPSQQPRAQPVSPPIPLTPFSQAMELISHSSSTPSPRILSYKMPPLSTSAESLDEYPTRAIDSPNFSHYSTPQNSHTCLGSGSSRLPTLTASAKRFIHPSSTNTVEAFTCL</sequence>
<keyword evidence="2" id="KW-0472">Membrane</keyword>
<dbReference type="EMBL" id="JANIEX010000044">
    <property type="protein sequence ID" value="KAJ3575197.1"/>
    <property type="molecule type" value="Genomic_DNA"/>
</dbReference>
<evidence type="ECO:0000256" key="2">
    <source>
        <dbReference type="SAM" id="Phobius"/>
    </source>
</evidence>